<organism evidence="2 3">
    <name type="scientific">Streptomyces andamanensis</name>
    <dbReference type="NCBI Taxonomy" id="1565035"/>
    <lineage>
        <taxon>Bacteria</taxon>
        <taxon>Bacillati</taxon>
        <taxon>Actinomycetota</taxon>
        <taxon>Actinomycetes</taxon>
        <taxon>Kitasatosporales</taxon>
        <taxon>Streptomycetaceae</taxon>
        <taxon>Streptomyces</taxon>
    </lineage>
</organism>
<accession>A0ABV8TJV4</accession>
<evidence type="ECO:0000256" key="1">
    <source>
        <dbReference type="SAM" id="SignalP"/>
    </source>
</evidence>
<name>A0ABV8TJV4_9ACTN</name>
<dbReference type="EMBL" id="JBHSDP010000024">
    <property type="protein sequence ID" value="MFC4330927.1"/>
    <property type="molecule type" value="Genomic_DNA"/>
</dbReference>
<protein>
    <submittedName>
        <fullName evidence="2">Peptidase inhibitor family I36 protein</fullName>
    </submittedName>
</protein>
<reference evidence="3" key="1">
    <citation type="journal article" date="2019" name="Int. J. Syst. Evol. Microbiol.">
        <title>The Global Catalogue of Microorganisms (GCM) 10K type strain sequencing project: providing services to taxonomists for standard genome sequencing and annotation.</title>
        <authorList>
            <consortium name="The Broad Institute Genomics Platform"/>
            <consortium name="The Broad Institute Genome Sequencing Center for Infectious Disease"/>
            <person name="Wu L."/>
            <person name="Ma J."/>
        </authorList>
    </citation>
    <scope>NUCLEOTIDE SEQUENCE [LARGE SCALE GENOMIC DNA]</scope>
    <source>
        <strain evidence="3">PCU 347</strain>
    </source>
</reference>
<dbReference type="Proteomes" id="UP001595824">
    <property type="component" value="Unassembled WGS sequence"/>
</dbReference>
<evidence type="ECO:0000313" key="2">
    <source>
        <dbReference type="EMBL" id="MFC4330927.1"/>
    </source>
</evidence>
<comment type="caution">
    <text evidence="2">The sequence shown here is derived from an EMBL/GenBank/DDBJ whole genome shotgun (WGS) entry which is preliminary data.</text>
</comment>
<keyword evidence="1" id="KW-0732">Signal</keyword>
<feature type="chain" id="PRO_5047303455" evidence="1">
    <location>
        <begin position="34"/>
        <end position="151"/>
    </location>
</feature>
<sequence>MKLRNKRLAGIGLAVLAAGVTALGTTTAASASAANNPGQIGVWNVGSGCDAAKYEFCIYTDANYQGKSVGIRWGERDTWIDLKVDIGASMYRSISSVKNNTDYAWALTANPADSQVGLKVSSYHKLPNLADFGYDNKAGGLGIWKEAGPGY</sequence>
<dbReference type="RefSeq" id="WP_381742025.1">
    <property type="nucleotide sequence ID" value="NZ_JBHSDP010000024.1"/>
</dbReference>
<feature type="signal peptide" evidence="1">
    <location>
        <begin position="1"/>
        <end position="33"/>
    </location>
</feature>
<evidence type="ECO:0000313" key="3">
    <source>
        <dbReference type="Proteomes" id="UP001595824"/>
    </source>
</evidence>
<proteinExistence type="predicted"/>
<dbReference type="Gene3D" id="2.60.20.10">
    <property type="entry name" value="Crystallins"/>
    <property type="match status" value="1"/>
</dbReference>
<dbReference type="Pfam" id="PF03995">
    <property type="entry name" value="Inhibitor_I36"/>
    <property type="match status" value="1"/>
</dbReference>
<keyword evidence="3" id="KW-1185">Reference proteome</keyword>
<gene>
    <name evidence="2" type="ORF">ACFPC0_24695</name>
</gene>